<dbReference type="AlphaFoldDB" id="A0A0E3SDN3"/>
<name>A0A0E3SDN3_9EURY</name>
<sequence length="56" mass="6398">MIFSRICEFVFSKNIRITASAVLLWYETTVEEAQKAVEEENADIEVAFPISESVEN</sequence>
<protein>
    <submittedName>
        <fullName evidence="1">Bacterial transcription activator, effector binding protein</fullName>
    </submittedName>
</protein>
<dbReference type="GeneID" id="43474807"/>
<dbReference type="HOGENOM" id="CLU_3003149_0_0_2"/>
<dbReference type="KEGG" id="mhor:MSHOH_3701"/>
<dbReference type="Proteomes" id="UP000033101">
    <property type="component" value="Chromosome"/>
</dbReference>
<dbReference type="OrthoDB" id="104532at2157"/>
<keyword evidence="2" id="KW-1185">Reference proteome</keyword>
<organism evidence="1 2">
    <name type="scientific">Methanosarcina horonobensis HB-1 = JCM 15518</name>
    <dbReference type="NCBI Taxonomy" id="1434110"/>
    <lineage>
        <taxon>Archaea</taxon>
        <taxon>Methanobacteriati</taxon>
        <taxon>Methanobacteriota</taxon>
        <taxon>Stenosarchaea group</taxon>
        <taxon>Methanomicrobia</taxon>
        <taxon>Methanosarcinales</taxon>
        <taxon>Methanosarcinaceae</taxon>
        <taxon>Methanosarcina</taxon>
    </lineage>
</organism>
<dbReference type="RefSeq" id="WP_158024243.1">
    <property type="nucleotide sequence ID" value="NZ_BBCW01000072.1"/>
</dbReference>
<dbReference type="STRING" id="1434110.MSHOH_3701"/>
<dbReference type="PATRIC" id="fig|1434110.4.peg.4726"/>
<evidence type="ECO:0000313" key="2">
    <source>
        <dbReference type="Proteomes" id="UP000033101"/>
    </source>
</evidence>
<dbReference type="EMBL" id="CP009516">
    <property type="protein sequence ID" value="AKB80184.1"/>
    <property type="molecule type" value="Genomic_DNA"/>
</dbReference>
<gene>
    <name evidence="1" type="ORF">MSHOH_3701</name>
</gene>
<reference evidence="1 2" key="1">
    <citation type="submission" date="2014-07" db="EMBL/GenBank/DDBJ databases">
        <title>Methanogenic archaea and the global carbon cycle.</title>
        <authorList>
            <person name="Henriksen J.R."/>
            <person name="Luke J."/>
            <person name="Reinhart S."/>
            <person name="Benedict M.N."/>
            <person name="Youngblut N.D."/>
            <person name="Metcalf M.E."/>
            <person name="Whitaker R.J."/>
            <person name="Metcalf W.W."/>
        </authorList>
    </citation>
    <scope>NUCLEOTIDE SEQUENCE [LARGE SCALE GENOMIC DNA]</scope>
    <source>
        <strain evidence="1 2">HB-1</strain>
    </source>
</reference>
<proteinExistence type="predicted"/>
<accession>A0A0E3SDN3</accession>
<evidence type="ECO:0000313" key="1">
    <source>
        <dbReference type="EMBL" id="AKB80184.1"/>
    </source>
</evidence>